<dbReference type="Gene3D" id="1.20.1250.20">
    <property type="entry name" value="MFS general substrate transporter like domains"/>
    <property type="match status" value="2"/>
</dbReference>
<keyword evidence="4" id="KW-1003">Cell membrane</keyword>
<keyword evidence="3" id="KW-0813">Transport</keyword>
<keyword evidence="7" id="KW-0445">Lipid transport</keyword>
<protein>
    <recommendedName>
        <fullName evidence="13">Sphingosine-1-phosphate transporter MFSD2B</fullName>
    </recommendedName>
    <alternativeName>
        <fullName evidence="14">Major facilitator superfamily domain-containing protein 2B</fullName>
    </alternativeName>
</protein>
<keyword evidence="5 16" id="KW-0812">Transmembrane</keyword>
<dbReference type="Proteomes" id="UP000694407">
    <property type="component" value="Unplaced"/>
</dbReference>
<evidence type="ECO:0000256" key="7">
    <source>
        <dbReference type="ARBA" id="ARBA00023055"/>
    </source>
</evidence>
<feature type="transmembrane region" description="Helical" evidence="16">
    <location>
        <begin position="450"/>
        <end position="475"/>
    </location>
</feature>
<keyword evidence="6 16" id="KW-1133">Transmembrane helix</keyword>
<dbReference type="FunFam" id="1.20.1250.20:FF:000238">
    <property type="entry name" value="Major facilitator superfamily domain containing 2B"/>
    <property type="match status" value="1"/>
</dbReference>
<feature type="transmembrane region" description="Helical" evidence="16">
    <location>
        <begin position="315"/>
        <end position="333"/>
    </location>
</feature>
<dbReference type="InterPro" id="IPR039672">
    <property type="entry name" value="MFS_2"/>
</dbReference>
<dbReference type="OrthoDB" id="197206at2759"/>
<dbReference type="GO" id="GO:0008643">
    <property type="term" value="P:carbohydrate transport"/>
    <property type="evidence" value="ECO:0007669"/>
    <property type="project" value="InterPro"/>
</dbReference>
<feature type="transmembrane region" description="Helical" evidence="16">
    <location>
        <begin position="345"/>
        <end position="362"/>
    </location>
</feature>
<evidence type="ECO:0000256" key="8">
    <source>
        <dbReference type="ARBA" id="ARBA00023136"/>
    </source>
</evidence>
<keyword evidence="18" id="KW-1185">Reference proteome</keyword>
<evidence type="ECO:0000256" key="16">
    <source>
        <dbReference type="SAM" id="Phobius"/>
    </source>
</evidence>
<accession>A0A8C6A7T7</accession>
<dbReference type="GeneID" id="107137464"/>
<evidence type="ECO:0000256" key="5">
    <source>
        <dbReference type="ARBA" id="ARBA00022692"/>
    </source>
</evidence>
<dbReference type="AlphaFoldDB" id="A0A8C6A7T7"/>
<feature type="transmembrane region" description="Helical" evidence="16">
    <location>
        <begin position="283"/>
        <end position="303"/>
    </location>
</feature>
<organism evidence="17 18">
    <name type="scientific">Marmota marmota marmota</name>
    <name type="common">Alpine marmot</name>
    <dbReference type="NCBI Taxonomy" id="9994"/>
    <lineage>
        <taxon>Eukaryota</taxon>
        <taxon>Metazoa</taxon>
        <taxon>Chordata</taxon>
        <taxon>Craniata</taxon>
        <taxon>Vertebrata</taxon>
        <taxon>Euteleostomi</taxon>
        <taxon>Mammalia</taxon>
        <taxon>Eutheria</taxon>
        <taxon>Euarchontoglires</taxon>
        <taxon>Glires</taxon>
        <taxon>Rodentia</taxon>
        <taxon>Sciuromorpha</taxon>
        <taxon>Sciuridae</taxon>
        <taxon>Xerinae</taxon>
        <taxon>Marmotini</taxon>
        <taxon>Marmota</taxon>
    </lineage>
</organism>
<reference evidence="17" key="1">
    <citation type="submission" date="2025-08" db="UniProtKB">
        <authorList>
            <consortium name="Ensembl"/>
        </authorList>
    </citation>
    <scope>IDENTIFICATION</scope>
</reference>
<dbReference type="Ensembl" id="ENSMMMT00000028281.1">
    <property type="protein sequence ID" value="ENSMMMP00000024987.1"/>
    <property type="gene ID" value="ENSMMMG00000021873.1"/>
</dbReference>
<evidence type="ECO:0000256" key="4">
    <source>
        <dbReference type="ARBA" id="ARBA00022475"/>
    </source>
</evidence>
<evidence type="ECO:0000256" key="9">
    <source>
        <dbReference type="ARBA" id="ARBA00051006"/>
    </source>
</evidence>
<dbReference type="GO" id="GO:0015293">
    <property type="term" value="F:symporter activity"/>
    <property type="evidence" value="ECO:0007669"/>
    <property type="project" value="InterPro"/>
</dbReference>
<evidence type="ECO:0000256" key="2">
    <source>
        <dbReference type="ARBA" id="ARBA00008335"/>
    </source>
</evidence>
<evidence type="ECO:0000256" key="1">
    <source>
        <dbReference type="ARBA" id="ARBA00004651"/>
    </source>
</evidence>
<dbReference type="GeneTree" id="ENSGT00390000005318"/>
<dbReference type="GO" id="GO:0005886">
    <property type="term" value="C:plasma membrane"/>
    <property type="evidence" value="ECO:0007669"/>
    <property type="project" value="UniProtKB-SubCell"/>
</dbReference>
<evidence type="ECO:0000313" key="18">
    <source>
        <dbReference type="Proteomes" id="UP000694407"/>
    </source>
</evidence>
<feature type="transmembrane region" description="Helical" evidence="16">
    <location>
        <begin position="410"/>
        <end position="429"/>
    </location>
</feature>
<comment type="catalytic activity">
    <reaction evidence="10">
        <text>sphinga-4E,14Z-dienine-1-phosphate(in) = sphinga-4E,14Z-dienine-1-phosphate(out)</text>
        <dbReference type="Rhea" id="RHEA:70207"/>
        <dbReference type="ChEBI" id="CHEBI:149632"/>
    </reaction>
</comment>
<feature type="region of interest" description="Disordered" evidence="15">
    <location>
        <begin position="1"/>
        <end position="28"/>
    </location>
</feature>
<comment type="function">
    <text evidence="12">Lipid transporter that specifically mediates export of sphingosine-1-phosphate in red blood cells and platelets. Sphingosine-1-phosphate is a signaling sphingolipid and its export from red blood cells into in the plasma is required for red blood cell morphology. Sphingosine-1-phosphate export from platelets is required for platelet aggregation and thrombus formation. Mediates the export of different sphingosine-1-phosphate (S1P) species, including S1P(d18:0) (sphinganine 1-phosphate), S1P (d18:1) (sphing-4-enine 1-phosphate) and S1P (d18:2) (sphinga-4E,14Z-dienine-1-phosphate). Release of sphingosine-1-phosphate is facilitated by a proton gradient. In contrast, cations, such as sodium, are not required to drive sphingosine-1-phosphate transport. In addition to export, also able to mediate S1P import. Does not transport lysophosphatidylcholine (LPC).</text>
</comment>
<evidence type="ECO:0000256" key="15">
    <source>
        <dbReference type="SAM" id="MobiDB-lite"/>
    </source>
</evidence>
<keyword evidence="8 16" id="KW-0472">Membrane</keyword>
<feature type="transmembrane region" description="Helical" evidence="16">
    <location>
        <begin position="143"/>
        <end position="167"/>
    </location>
</feature>
<comment type="catalytic activity">
    <reaction evidence="11">
        <text>sphing-4-enine 1-phosphate(in) = sphing-4-enine 1-phosphate(out)</text>
        <dbReference type="Rhea" id="RHEA:38667"/>
        <dbReference type="ChEBI" id="CHEBI:60119"/>
    </reaction>
</comment>
<sequence length="501" mass="53699">MAAPPGSPSAQAAEAPLSQPGEQTVEMGSVSRTGRLSFCTKVCYGFGGIPNQVASSAIAFYLQLFLLDVAQIPAAYVSLVLFGGKVSGAAADPVAGFFINRSRRRGSGRLMPWMLGCTPFIALAYFFLWFLPPFTSLRGLWYTTFYCLFQAMATFFQVPYTVLTMLLTPSPTERDSATAYRMTMEMVGTLMGATVHGFIVSGAHRSNHCVDTELPVPAAISPDATRLYSIAAAVVVVTYHVCSGLLCLGVKEQPDPSASASGQGLGFLAGLGLTARHPPYLKLVVSFLFISTAVQVEQSYLVLFCTHASRLQDHVQNLVLIILVSAVLSTPLWEWVLQRFGKRTPAFGIFMMVPFAILLAAVPTAPVAYVVAFVSGVSTAVSLLLPWSILPDVVDDFQLQHRHGPGLETIFYASYVFFTKLSGAGALGISTLSLQFAGYKAGACKQAEEVVVTLKVLIGAVPTCMILAGLCILMVGPTPKVPSQDTSLQLSLRRRTSYSLA</sequence>
<evidence type="ECO:0000256" key="6">
    <source>
        <dbReference type="ARBA" id="ARBA00022989"/>
    </source>
</evidence>
<evidence type="ECO:0000256" key="14">
    <source>
        <dbReference type="ARBA" id="ARBA00076539"/>
    </source>
</evidence>
<evidence type="ECO:0000256" key="11">
    <source>
        <dbReference type="ARBA" id="ARBA00052922"/>
    </source>
</evidence>
<dbReference type="RefSeq" id="XP_048660708.1">
    <property type="nucleotide sequence ID" value="XM_048804751.1"/>
</dbReference>
<dbReference type="PANTHER" id="PTHR11328:SF30">
    <property type="entry name" value="SPHINGOSINE-1-PHOSPHATE TRANSPORTER MFSD2B"/>
    <property type="match status" value="1"/>
</dbReference>
<comment type="similarity">
    <text evidence="2">Belongs to the major facilitator superfamily.</text>
</comment>
<feature type="transmembrane region" description="Helical" evidence="16">
    <location>
        <begin position="369"/>
        <end position="390"/>
    </location>
</feature>
<dbReference type="FunFam" id="1.20.1250.20:FF:000260">
    <property type="entry name" value="Major facilitator superfamily domain containing 2B"/>
    <property type="match status" value="1"/>
</dbReference>
<name>A0A8C6A7T7_MARMA</name>
<feature type="transmembrane region" description="Helical" evidence="16">
    <location>
        <begin position="110"/>
        <end position="131"/>
    </location>
</feature>
<dbReference type="GO" id="GO:0046624">
    <property type="term" value="F:sphingolipid transporter activity"/>
    <property type="evidence" value="ECO:0007669"/>
    <property type="project" value="Ensembl"/>
</dbReference>
<feature type="transmembrane region" description="Helical" evidence="16">
    <location>
        <begin position="187"/>
        <end position="207"/>
    </location>
</feature>
<evidence type="ECO:0000256" key="3">
    <source>
        <dbReference type="ARBA" id="ARBA00022448"/>
    </source>
</evidence>
<comment type="subcellular location">
    <subcellularLocation>
        <location evidence="1">Cell membrane</location>
        <topology evidence="1">Multi-pass membrane protein</topology>
    </subcellularLocation>
</comment>
<dbReference type="InterPro" id="IPR036259">
    <property type="entry name" value="MFS_trans_sf"/>
</dbReference>
<dbReference type="Pfam" id="PF13347">
    <property type="entry name" value="MFS_2"/>
    <property type="match status" value="1"/>
</dbReference>
<evidence type="ECO:0000256" key="10">
    <source>
        <dbReference type="ARBA" id="ARBA00051809"/>
    </source>
</evidence>
<gene>
    <name evidence="17" type="primary">MFSD2B</name>
</gene>
<dbReference type="SUPFAM" id="SSF103473">
    <property type="entry name" value="MFS general substrate transporter"/>
    <property type="match status" value="1"/>
</dbReference>
<dbReference type="PANTHER" id="PTHR11328">
    <property type="entry name" value="MAJOR FACILITATOR SUPERFAMILY DOMAIN-CONTAINING PROTEIN"/>
    <property type="match status" value="1"/>
</dbReference>
<reference evidence="17" key="2">
    <citation type="submission" date="2025-09" db="UniProtKB">
        <authorList>
            <consortium name="Ensembl"/>
        </authorList>
    </citation>
    <scope>IDENTIFICATION</scope>
</reference>
<feature type="compositionally biased region" description="Low complexity" evidence="15">
    <location>
        <begin position="1"/>
        <end position="16"/>
    </location>
</feature>
<proteinExistence type="inferred from homology"/>
<evidence type="ECO:0000313" key="17">
    <source>
        <dbReference type="Ensembl" id="ENSMMMP00000024987.1"/>
    </source>
</evidence>
<evidence type="ECO:0000256" key="13">
    <source>
        <dbReference type="ARBA" id="ARBA00070170"/>
    </source>
</evidence>
<feature type="transmembrane region" description="Helical" evidence="16">
    <location>
        <begin position="227"/>
        <end position="248"/>
    </location>
</feature>
<comment type="catalytic activity">
    <reaction evidence="9">
        <text>sphinganine 1-phosphate(in) = sphinganine 1-phosphate(out)</text>
        <dbReference type="Rhea" id="RHEA:38671"/>
        <dbReference type="ChEBI" id="CHEBI:57939"/>
    </reaction>
</comment>
<evidence type="ECO:0000256" key="12">
    <source>
        <dbReference type="ARBA" id="ARBA00054387"/>
    </source>
</evidence>